<evidence type="ECO:0000259" key="3">
    <source>
        <dbReference type="Pfam" id="PF00535"/>
    </source>
</evidence>
<dbReference type="Proteomes" id="UP001596445">
    <property type="component" value="Unassembled WGS sequence"/>
</dbReference>
<keyword evidence="2" id="KW-0472">Membrane</keyword>
<gene>
    <name evidence="4" type="primary">aglJ</name>
    <name evidence="4" type="ORF">ACFQQG_02640</name>
</gene>
<dbReference type="PANTHER" id="PTHR48090:SF7">
    <property type="entry name" value="RFBJ PROTEIN"/>
    <property type="match status" value="1"/>
</dbReference>
<feature type="compositionally biased region" description="Basic and acidic residues" evidence="1">
    <location>
        <begin position="331"/>
        <end position="341"/>
    </location>
</feature>
<keyword evidence="2" id="KW-1133">Transmembrane helix</keyword>
<dbReference type="Gene3D" id="3.90.550.10">
    <property type="entry name" value="Spore Coat Polysaccharide Biosynthesis Protein SpsA, Chain A"/>
    <property type="match status" value="1"/>
</dbReference>
<keyword evidence="4" id="KW-0328">Glycosyltransferase</keyword>
<comment type="caution">
    <text evidence="4">The sequence shown here is derived from an EMBL/GenBank/DDBJ whole genome shotgun (WGS) entry which is preliminary data.</text>
</comment>
<feature type="region of interest" description="Disordered" evidence="1">
    <location>
        <begin position="310"/>
        <end position="341"/>
    </location>
</feature>
<dbReference type="SUPFAM" id="SSF53448">
    <property type="entry name" value="Nucleotide-diphospho-sugar transferases"/>
    <property type="match status" value="1"/>
</dbReference>
<feature type="transmembrane region" description="Helical" evidence="2">
    <location>
        <begin position="264"/>
        <end position="289"/>
    </location>
</feature>
<dbReference type="Pfam" id="PF00535">
    <property type="entry name" value="Glycos_transf_2"/>
    <property type="match status" value="1"/>
</dbReference>
<dbReference type="InterPro" id="IPR050256">
    <property type="entry name" value="Glycosyltransferase_2"/>
</dbReference>
<dbReference type="NCBIfam" id="TIGR04182">
    <property type="entry name" value="glyco_TIGR04182"/>
    <property type="match status" value="1"/>
</dbReference>
<reference evidence="4 5" key="1">
    <citation type="journal article" date="2019" name="Int. J. Syst. Evol. Microbiol.">
        <title>The Global Catalogue of Microorganisms (GCM) 10K type strain sequencing project: providing services to taxonomists for standard genome sequencing and annotation.</title>
        <authorList>
            <consortium name="The Broad Institute Genomics Platform"/>
            <consortium name="The Broad Institute Genome Sequencing Center for Infectious Disease"/>
            <person name="Wu L."/>
            <person name="Ma J."/>
        </authorList>
    </citation>
    <scope>NUCLEOTIDE SEQUENCE [LARGE SCALE GENOMIC DNA]</scope>
    <source>
        <strain evidence="4 5">JCM 30072</strain>
    </source>
</reference>
<evidence type="ECO:0000256" key="1">
    <source>
        <dbReference type="SAM" id="MobiDB-lite"/>
    </source>
</evidence>
<dbReference type="AlphaFoldDB" id="A0ABD5W0Y0"/>
<evidence type="ECO:0000313" key="5">
    <source>
        <dbReference type="Proteomes" id="UP001596445"/>
    </source>
</evidence>
<dbReference type="PANTHER" id="PTHR48090">
    <property type="entry name" value="UNDECAPRENYL-PHOSPHATE 4-DEOXY-4-FORMAMIDO-L-ARABINOSE TRANSFERASE-RELATED"/>
    <property type="match status" value="1"/>
</dbReference>
<sequence length="341" mass="37397">MIRHEDVCVLIPTYNEAENIGDVIERFEGVGFEHILVIDGGSDDRTRQIAENLGATVHIQGGDGKGQAVREAIDYISQPYILLVDGDSTYRPEEAGRVLAPLFTGEAEHVIGNRFADMESGAMTRLNQIGNGIINRVFRTVHGRNLVDILSGYRAFTRESFERLSLSADGFGIETEMSVECVRNNIRTTVVPITYEPRPDESETNLRPFRDGGNIIVTLYRLAKKNNPLFYFGSVGGLSILAAVGLSLFVVYRWVVASISHEVLALAAGVALLFGVQLVMFGVLSDLILTSNREQSQRIEYLIDEIDTIDAPTGADDSPSPEMAGDDHEEPDVGHEAVGEK</sequence>
<keyword evidence="2" id="KW-0812">Transmembrane</keyword>
<evidence type="ECO:0000256" key="2">
    <source>
        <dbReference type="SAM" id="Phobius"/>
    </source>
</evidence>
<keyword evidence="5" id="KW-1185">Reference proteome</keyword>
<evidence type="ECO:0000313" key="4">
    <source>
        <dbReference type="EMBL" id="MFC7057279.1"/>
    </source>
</evidence>
<keyword evidence="4" id="KW-0808">Transferase</keyword>
<dbReference type="RefSeq" id="WP_267163009.1">
    <property type="nucleotide sequence ID" value="NZ_CP112972.1"/>
</dbReference>
<accession>A0ABD5W0Y0</accession>
<proteinExistence type="predicted"/>
<name>A0ABD5W0Y0_9EURY</name>
<feature type="transmembrane region" description="Helical" evidence="2">
    <location>
        <begin position="229"/>
        <end position="252"/>
    </location>
</feature>
<dbReference type="InterPro" id="IPR001173">
    <property type="entry name" value="Glyco_trans_2-like"/>
</dbReference>
<dbReference type="InterPro" id="IPR026456">
    <property type="entry name" value="GCTrfase_AglJ"/>
</dbReference>
<dbReference type="GeneID" id="76629110"/>
<dbReference type="GO" id="GO:0016757">
    <property type="term" value="F:glycosyltransferase activity"/>
    <property type="evidence" value="ECO:0007669"/>
    <property type="project" value="UniProtKB-KW"/>
</dbReference>
<dbReference type="EMBL" id="JBHSZI010000001">
    <property type="protein sequence ID" value="MFC7057279.1"/>
    <property type="molecule type" value="Genomic_DNA"/>
</dbReference>
<dbReference type="EC" id="2.4.1.-" evidence="4"/>
<dbReference type="InterPro" id="IPR029044">
    <property type="entry name" value="Nucleotide-diphossugar_trans"/>
</dbReference>
<dbReference type="CDD" id="cd04179">
    <property type="entry name" value="DPM_DPG-synthase_like"/>
    <property type="match status" value="1"/>
</dbReference>
<feature type="domain" description="Glycosyltransferase 2-like" evidence="3">
    <location>
        <begin position="8"/>
        <end position="163"/>
    </location>
</feature>
<organism evidence="4 5">
    <name type="scientific">Halovenus salina</name>
    <dbReference type="NCBI Taxonomy" id="1510225"/>
    <lineage>
        <taxon>Archaea</taxon>
        <taxon>Methanobacteriati</taxon>
        <taxon>Methanobacteriota</taxon>
        <taxon>Stenosarchaea group</taxon>
        <taxon>Halobacteria</taxon>
        <taxon>Halobacteriales</taxon>
        <taxon>Haloarculaceae</taxon>
        <taxon>Halovenus</taxon>
    </lineage>
</organism>
<protein>
    <submittedName>
        <fullName evidence="4">S-layer glycoprotein N-glycosyltransferase AglJ</fullName>
        <ecNumber evidence="4">2.4.1.-</ecNumber>
    </submittedName>
</protein>